<name>A0A1F6Y6Z3_9BACT</name>
<evidence type="ECO:0000256" key="1">
    <source>
        <dbReference type="SAM" id="Phobius"/>
    </source>
</evidence>
<dbReference type="AlphaFoldDB" id="A0A1F6Y6Z3"/>
<comment type="caution">
    <text evidence="2">The sequence shown here is derived from an EMBL/GenBank/DDBJ whole genome shotgun (WGS) entry which is preliminary data.</text>
</comment>
<dbReference type="EMBL" id="MFVL01000005">
    <property type="protein sequence ID" value="OGJ02143.1"/>
    <property type="molecule type" value="Genomic_DNA"/>
</dbReference>
<protein>
    <submittedName>
        <fullName evidence="2">Uncharacterized protein</fullName>
    </submittedName>
</protein>
<sequence>MVAVPYSFLFLFSFFYSLFFYSLFFSSPNEAKITKNASEVLAQAKGRAMLGKVEKRAEELRREQILLEEAKAAGETSPSEKK</sequence>
<evidence type="ECO:0000313" key="3">
    <source>
        <dbReference type="Proteomes" id="UP000177693"/>
    </source>
</evidence>
<keyword evidence="1" id="KW-0472">Membrane</keyword>
<organism evidence="2 3">
    <name type="scientific">Candidatus Nomurabacteria bacterium RIFCSPLOWO2_02_FULL_40_67</name>
    <dbReference type="NCBI Taxonomy" id="1801787"/>
    <lineage>
        <taxon>Bacteria</taxon>
        <taxon>Candidatus Nomuraibacteriota</taxon>
    </lineage>
</organism>
<reference evidence="2 3" key="1">
    <citation type="journal article" date="2016" name="Nat. Commun.">
        <title>Thousands of microbial genomes shed light on interconnected biogeochemical processes in an aquifer system.</title>
        <authorList>
            <person name="Anantharaman K."/>
            <person name="Brown C.T."/>
            <person name="Hug L.A."/>
            <person name="Sharon I."/>
            <person name="Castelle C.J."/>
            <person name="Probst A.J."/>
            <person name="Thomas B.C."/>
            <person name="Singh A."/>
            <person name="Wilkins M.J."/>
            <person name="Karaoz U."/>
            <person name="Brodie E.L."/>
            <person name="Williams K.H."/>
            <person name="Hubbard S.S."/>
            <person name="Banfield J.F."/>
        </authorList>
    </citation>
    <scope>NUCLEOTIDE SEQUENCE [LARGE SCALE GENOMIC DNA]</scope>
</reference>
<feature type="transmembrane region" description="Helical" evidence="1">
    <location>
        <begin position="6"/>
        <end position="25"/>
    </location>
</feature>
<evidence type="ECO:0000313" key="2">
    <source>
        <dbReference type="EMBL" id="OGJ02143.1"/>
    </source>
</evidence>
<proteinExistence type="predicted"/>
<keyword evidence="1" id="KW-0812">Transmembrane</keyword>
<gene>
    <name evidence="2" type="ORF">A3I23_04120</name>
</gene>
<dbReference type="Proteomes" id="UP000177693">
    <property type="component" value="Unassembled WGS sequence"/>
</dbReference>
<keyword evidence="1" id="KW-1133">Transmembrane helix</keyword>
<accession>A0A1F6Y6Z3</accession>